<keyword evidence="3" id="KW-1185">Reference proteome</keyword>
<keyword evidence="1" id="KW-0472">Membrane</keyword>
<evidence type="ECO:0000256" key="1">
    <source>
        <dbReference type="SAM" id="Phobius"/>
    </source>
</evidence>
<dbReference type="Proteomes" id="UP000000370">
    <property type="component" value="Chromosome"/>
</dbReference>
<keyword evidence="1" id="KW-1133">Transmembrane helix</keyword>
<keyword evidence="1" id="KW-0812">Transmembrane</keyword>
<evidence type="ECO:0000313" key="2">
    <source>
        <dbReference type="EMBL" id="ABX42540.1"/>
    </source>
</evidence>
<organism evidence="2 3">
    <name type="scientific">Lachnoclostridium phytofermentans (strain ATCC 700394 / DSM 18823 / ISDg)</name>
    <name type="common">Clostridium phytofermentans</name>
    <dbReference type="NCBI Taxonomy" id="357809"/>
    <lineage>
        <taxon>Bacteria</taxon>
        <taxon>Bacillati</taxon>
        <taxon>Bacillota</taxon>
        <taxon>Clostridia</taxon>
        <taxon>Lachnospirales</taxon>
        <taxon>Lachnospiraceae</taxon>
    </lineage>
</organism>
<dbReference type="KEGG" id="cpy:Cphy_2174"/>
<proteinExistence type="predicted"/>
<gene>
    <name evidence="2" type="ordered locus">Cphy_2174</name>
</gene>
<dbReference type="STRING" id="357809.Cphy_2174"/>
<dbReference type="EMBL" id="CP000885">
    <property type="protein sequence ID" value="ABX42540.1"/>
    <property type="molecule type" value="Genomic_DNA"/>
</dbReference>
<reference evidence="3" key="1">
    <citation type="submission" date="2007-11" db="EMBL/GenBank/DDBJ databases">
        <title>Complete genome sequence of Clostridium phytofermentans ISDg.</title>
        <authorList>
            <person name="Leschine S.B."/>
            <person name="Warnick T.A."/>
            <person name="Blanchard J.L."/>
            <person name="Schnell D.J."/>
            <person name="Petit E.L."/>
            <person name="LaTouf W.G."/>
            <person name="Copeland A."/>
            <person name="Lucas S."/>
            <person name="Lapidus A."/>
            <person name="Barry K."/>
            <person name="Glavina del Rio T."/>
            <person name="Dalin E."/>
            <person name="Tice H."/>
            <person name="Pitluck S."/>
            <person name="Kiss H."/>
            <person name="Brettin T."/>
            <person name="Bruce D."/>
            <person name="Detter J.C."/>
            <person name="Han C."/>
            <person name="Kuske C."/>
            <person name="Schmutz J."/>
            <person name="Larimer F."/>
            <person name="Land M."/>
            <person name="Hauser L."/>
            <person name="Kyrpides N."/>
            <person name="Kim E.A."/>
            <person name="Richardson P."/>
        </authorList>
    </citation>
    <scope>NUCLEOTIDE SEQUENCE [LARGE SCALE GENOMIC DNA]</scope>
    <source>
        <strain evidence="3">ATCC 700394 / DSM 18823 / ISDg</strain>
    </source>
</reference>
<sequence precursor="true">MRKKCLLVLIPLIVLLICIFVYKFNSNNHQKKTMILSLCQEIKNDGYNVDLMDYQKSRSEDLPYKETPNILIVNEEEWFVFIYSSSREAEKAYNLTKSPFLEHCYLKEQYIIYYIGENSETKEYIKSIIQK</sequence>
<evidence type="ECO:0000313" key="3">
    <source>
        <dbReference type="Proteomes" id="UP000000370"/>
    </source>
</evidence>
<feature type="transmembrane region" description="Helical" evidence="1">
    <location>
        <begin position="6"/>
        <end position="24"/>
    </location>
</feature>
<name>A9KJC8_LACP7</name>
<dbReference type="HOGENOM" id="CLU_1923946_0_0_9"/>
<protein>
    <submittedName>
        <fullName evidence="2">Uncharacterized protein</fullName>
    </submittedName>
</protein>
<accession>A9KJC8</accession>
<dbReference type="AlphaFoldDB" id="A9KJC8"/>